<keyword evidence="2" id="KW-1185">Reference proteome</keyword>
<feature type="non-terminal residue" evidence="1">
    <location>
        <position position="1"/>
    </location>
</feature>
<comment type="caution">
    <text evidence="1">The sequence shown here is derived from an EMBL/GenBank/DDBJ whole genome shotgun (WGS) entry which is preliminary data.</text>
</comment>
<dbReference type="PANTHER" id="PTHR31344">
    <property type="entry name" value="NUCLEAR PORE COMPLEX PROTEIN NUP205"/>
    <property type="match status" value="1"/>
</dbReference>
<protein>
    <submittedName>
        <fullName evidence="1">Uncharacterized protein</fullName>
    </submittedName>
</protein>
<accession>A0A392Q1H0</accession>
<dbReference type="PANTHER" id="PTHR31344:SF13">
    <property type="entry name" value="EEIG1_EHBP1 PROTEIN AMINO-TERMINAL DOMAIN PROTEIN"/>
    <property type="match status" value="1"/>
</dbReference>
<dbReference type="InterPro" id="IPR021827">
    <property type="entry name" value="Nup186/Nup192/Nup205"/>
</dbReference>
<dbReference type="Proteomes" id="UP000265520">
    <property type="component" value="Unassembled WGS sequence"/>
</dbReference>
<organism evidence="1 2">
    <name type="scientific">Trifolium medium</name>
    <dbReference type="NCBI Taxonomy" id="97028"/>
    <lineage>
        <taxon>Eukaryota</taxon>
        <taxon>Viridiplantae</taxon>
        <taxon>Streptophyta</taxon>
        <taxon>Embryophyta</taxon>
        <taxon>Tracheophyta</taxon>
        <taxon>Spermatophyta</taxon>
        <taxon>Magnoliopsida</taxon>
        <taxon>eudicotyledons</taxon>
        <taxon>Gunneridae</taxon>
        <taxon>Pentapetalae</taxon>
        <taxon>rosids</taxon>
        <taxon>fabids</taxon>
        <taxon>Fabales</taxon>
        <taxon>Fabaceae</taxon>
        <taxon>Papilionoideae</taxon>
        <taxon>50 kb inversion clade</taxon>
        <taxon>NPAAA clade</taxon>
        <taxon>Hologalegina</taxon>
        <taxon>IRL clade</taxon>
        <taxon>Trifolieae</taxon>
        <taxon>Trifolium</taxon>
    </lineage>
</organism>
<proteinExistence type="predicted"/>
<dbReference type="EMBL" id="LXQA010106561">
    <property type="protein sequence ID" value="MCI17679.1"/>
    <property type="molecule type" value="Genomic_DNA"/>
</dbReference>
<sequence>PVSDPISDSKVLPIPSGKSGFRAGAQLKNSIGDWSRWLSDLFGIDDSDSHEDENDDLKYESPFKPFPLLNALSDLMMLPFDMLADSSMRKEV</sequence>
<reference evidence="1 2" key="1">
    <citation type="journal article" date="2018" name="Front. Plant Sci.">
        <title>Red Clover (Trifolium pratense) and Zigzag Clover (T. medium) - A Picture of Genomic Similarities and Differences.</title>
        <authorList>
            <person name="Dluhosova J."/>
            <person name="Istvanek J."/>
            <person name="Nedelnik J."/>
            <person name="Repkova J."/>
        </authorList>
    </citation>
    <scope>NUCLEOTIDE SEQUENCE [LARGE SCALE GENOMIC DNA]</scope>
    <source>
        <strain evidence="2">cv. 10/8</strain>
        <tissue evidence="1">Leaf</tissue>
    </source>
</reference>
<evidence type="ECO:0000313" key="1">
    <source>
        <dbReference type="EMBL" id="MCI17679.1"/>
    </source>
</evidence>
<evidence type="ECO:0000313" key="2">
    <source>
        <dbReference type="Proteomes" id="UP000265520"/>
    </source>
</evidence>
<dbReference type="AlphaFoldDB" id="A0A392Q1H0"/>
<name>A0A392Q1H0_9FABA</name>
<dbReference type="GO" id="GO:0005643">
    <property type="term" value="C:nuclear pore"/>
    <property type="evidence" value="ECO:0007669"/>
    <property type="project" value="InterPro"/>
</dbReference>